<keyword evidence="9" id="KW-0449">Lipoprotein</keyword>
<dbReference type="EMBL" id="BPLR01012691">
    <property type="protein sequence ID" value="GIY55889.1"/>
    <property type="molecule type" value="Genomic_DNA"/>
</dbReference>
<dbReference type="InterPro" id="IPR005817">
    <property type="entry name" value="Wnt"/>
</dbReference>
<comment type="subcellular location">
    <subcellularLocation>
        <location evidence="1 10">Secreted</location>
        <location evidence="1 10">Extracellular space</location>
        <location evidence="1 10">Extracellular matrix</location>
    </subcellularLocation>
</comment>
<proteinExistence type="inferred from homology"/>
<keyword evidence="3 10" id="KW-0217">Developmental protein</keyword>
<evidence type="ECO:0000256" key="2">
    <source>
        <dbReference type="ARBA" id="ARBA00005683"/>
    </source>
</evidence>
<dbReference type="PANTHER" id="PTHR12027:SF112">
    <property type="entry name" value="PROTEIN WNT-2"/>
    <property type="match status" value="1"/>
</dbReference>
<keyword evidence="4" id="KW-0964">Secreted</keyword>
<dbReference type="GO" id="GO:0005125">
    <property type="term" value="F:cytokine activity"/>
    <property type="evidence" value="ECO:0007669"/>
    <property type="project" value="TreeGrafter"/>
</dbReference>
<name>A0AAV4UDL2_CAEEX</name>
<dbReference type="GO" id="GO:0045165">
    <property type="term" value="P:cell fate commitment"/>
    <property type="evidence" value="ECO:0007669"/>
    <property type="project" value="TreeGrafter"/>
</dbReference>
<dbReference type="GO" id="GO:0060070">
    <property type="term" value="P:canonical Wnt signaling pathway"/>
    <property type="evidence" value="ECO:0007669"/>
    <property type="project" value="TreeGrafter"/>
</dbReference>
<keyword evidence="8" id="KW-0325">Glycoprotein</keyword>
<keyword evidence="7" id="KW-1015">Disulfide bond</keyword>
<accession>A0AAV4UDL2</accession>
<sequence>MTTAAAFTASIICSKIPGLTPAQQRLCQERPDLIVAVGDGARMGIAECQKQFRYKRWNCTAIGSSYVFGHVVVIGKIITTKLYLDPRNS</sequence>
<dbReference type="GO" id="GO:0005109">
    <property type="term" value="F:frizzled binding"/>
    <property type="evidence" value="ECO:0007669"/>
    <property type="project" value="TreeGrafter"/>
</dbReference>
<evidence type="ECO:0000256" key="10">
    <source>
        <dbReference type="RuleBase" id="RU003500"/>
    </source>
</evidence>
<dbReference type="GO" id="GO:0046330">
    <property type="term" value="P:positive regulation of JNK cascade"/>
    <property type="evidence" value="ECO:0007669"/>
    <property type="project" value="TreeGrafter"/>
</dbReference>
<evidence type="ECO:0000256" key="7">
    <source>
        <dbReference type="ARBA" id="ARBA00023157"/>
    </source>
</evidence>
<evidence type="ECO:0000313" key="11">
    <source>
        <dbReference type="EMBL" id="GIY55889.1"/>
    </source>
</evidence>
<dbReference type="AlphaFoldDB" id="A0AAV4UDL2"/>
<organism evidence="11 12">
    <name type="scientific">Caerostris extrusa</name>
    <name type="common">Bark spider</name>
    <name type="synonym">Caerostris bankana</name>
    <dbReference type="NCBI Taxonomy" id="172846"/>
    <lineage>
        <taxon>Eukaryota</taxon>
        <taxon>Metazoa</taxon>
        <taxon>Ecdysozoa</taxon>
        <taxon>Arthropoda</taxon>
        <taxon>Chelicerata</taxon>
        <taxon>Arachnida</taxon>
        <taxon>Araneae</taxon>
        <taxon>Araneomorphae</taxon>
        <taxon>Entelegynae</taxon>
        <taxon>Araneoidea</taxon>
        <taxon>Araneidae</taxon>
        <taxon>Caerostris</taxon>
    </lineage>
</organism>
<keyword evidence="6 10" id="KW-0879">Wnt signaling pathway</keyword>
<dbReference type="Pfam" id="PF00110">
    <property type="entry name" value="wnt"/>
    <property type="match status" value="1"/>
</dbReference>
<evidence type="ECO:0000256" key="1">
    <source>
        <dbReference type="ARBA" id="ARBA00004498"/>
    </source>
</evidence>
<reference evidence="11 12" key="1">
    <citation type="submission" date="2021-06" db="EMBL/GenBank/DDBJ databases">
        <title>Caerostris extrusa draft genome.</title>
        <authorList>
            <person name="Kono N."/>
            <person name="Arakawa K."/>
        </authorList>
    </citation>
    <scope>NUCLEOTIDE SEQUENCE [LARGE SCALE GENOMIC DNA]</scope>
</reference>
<comment type="function">
    <text evidence="10">Ligand for members of the frizzled family of seven transmembrane receptors.</text>
</comment>
<evidence type="ECO:0000313" key="12">
    <source>
        <dbReference type="Proteomes" id="UP001054945"/>
    </source>
</evidence>
<evidence type="ECO:0000256" key="3">
    <source>
        <dbReference type="ARBA" id="ARBA00022473"/>
    </source>
</evidence>
<evidence type="ECO:0000256" key="6">
    <source>
        <dbReference type="ARBA" id="ARBA00022687"/>
    </source>
</evidence>
<protein>
    <recommendedName>
        <fullName evidence="10">Protein Wnt</fullName>
    </recommendedName>
</protein>
<comment type="similarity">
    <text evidence="2 10">Belongs to the Wnt family.</text>
</comment>
<evidence type="ECO:0000256" key="8">
    <source>
        <dbReference type="ARBA" id="ARBA00023180"/>
    </source>
</evidence>
<dbReference type="PANTHER" id="PTHR12027">
    <property type="entry name" value="WNT RELATED"/>
    <property type="match status" value="1"/>
</dbReference>
<evidence type="ECO:0000256" key="9">
    <source>
        <dbReference type="ARBA" id="ARBA00023288"/>
    </source>
</evidence>
<keyword evidence="12" id="KW-1185">Reference proteome</keyword>
<comment type="caution">
    <text evidence="11">The sequence shown here is derived from an EMBL/GenBank/DDBJ whole genome shotgun (WGS) entry which is preliminary data.</text>
</comment>
<dbReference type="GO" id="GO:0005615">
    <property type="term" value="C:extracellular space"/>
    <property type="evidence" value="ECO:0007669"/>
    <property type="project" value="TreeGrafter"/>
</dbReference>
<keyword evidence="5" id="KW-0272">Extracellular matrix</keyword>
<evidence type="ECO:0000256" key="4">
    <source>
        <dbReference type="ARBA" id="ARBA00022525"/>
    </source>
</evidence>
<dbReference type="Proteomes" id="UP001054945">
    <property type="component" value="Unassembled WGS sequence"/>
</dbReference>
<gene>
    <name evidence="11" type="primary">WNT7B</name>
    <name evidence="11" type="ORF">CEXT_387931</name>
</gene>
<dbReference type="GO" id="GO:0030182">
    <property type="term" value="P:neuron differentiation"/>
    <property type="evidence" value="ECO:0007669"/>
    <property type="project" value="TreeGrafter"/>
</dbReference>
<evidence type="ECO:0000256" key="5">
    <source>
        <dbReference type="ARBA" id="ARBA00022530"/>
    </source>
</evidence>